<evidence type="ECO:0000313" key="1">
    <source>
        <dbReference type="EnsemblPlants" id="PGSC0003DMT400011481"/>
    </source>
</evidence>
<dbReference type="STRING" id="4113.M0ZZL8"/>
<dbReference type="Proteomes" id="UP000011115">
    <property type="component" value="Unassembled WGS sequence"/>
</dbReference>
<dbReference type="InterPro" id="IPR016024">
    <property type="entry name" value="ARM-type_fold"/>
</dbReference>
<dbReference type="PANTHER" id="PTHR11139:SF9">
    <property type="entry name" value="SERINE_THREONINE-PROTEIN KINASE MTOR"/>
    <property type="match status" value="1"/>
</dbReference>
<dbReference type="HOGENOM" id="CLU_172857_0_0_1"/>
<accession>M0ZZL8</accession>
<sequence length="111" mass="12454">MTFYSPNIPPEILATLLSFVEFMEHDEKPLPIDIHLLGGLAGKCRAFAKALNYKEMEFEGALSNRRDANPVAVVEAPIHITNQLHQYEAAVGILAYAQQHLGVQLKESWYC</sequence>
<dbReference type="InParanoid" id="M0ZZL8"/>
<dbReference type="eggNOG" id="KOG0891">
    <property type="taxonomic scope" value="Eukaryota"/>
</dbReference>
<name>M0ZZL8_SOLTU</name>
<dbReference type="PaxDb" id="4113-PGSC0003DMT400011481"/>
<dbReference type="SUPFAM" id="SSF48371">
    <property type="entry name" value="ARM repeat"/>
    <property type="match status" value="1"/>
</dbReference>
<dbReference type="Gramene" id="PGSC0003DMT400011481">
    <property type="protein sequence ID" value="PGSC0003DMT400011481"/>
    <property type="gene ID" value="PGSC0003DMG400004508"/>
</dbReference>
<reference evidence="1" key="2">
    <citation type="submission" date="2015-06" db="UniProtKB">
        <authorList>
            <consortium name="EnsemblPlants"/>
        </authorList>
    </citation>
    <scope>IDENTIFICATION</scope>
    <source>
        <strain evidence="1">DM1-3 516 R44</strain>
    </source>
</reference>
<proteinExistence type="predicted"/>
<dbReference type="PANTHER" id="PTHR11139">
    <property type="entry name" value="ATAXIA TELANGIECTASIA MUTATED ATM -RELATED"/>
    <property type="match status" value="1"/>
</dbReference>
<protein>
    <submittedName>
        <fullName evidence="1">Fkbp-rapamycin associated protein</fullName>
    </submittedName>
</protein>
<evidence type="ECO:0000313" key="2">
    <source>
        <dbReference type="Proteomes" id="UP000011115"/>
    </source>
</evidence>
<dbReference type="EnsemblPlants" id="PGSC0003DMT400011481">
    <property type="protein sequence ID" value="PGSC0003DMT400011481"/>
    <property type="gene ID" value="PGSC0003DMG400004508"/>
</dbReference>
<dbReference type="InterPro" id="IPR050517">
    <property type="entry name" value="DDR_Repair_Kinase"/>
</dbReference>
<dbReference type="AlphaFoldDB" id="M0ZZL8"/>
<reference evidence="2" key="1">
    <citation type="journal article" date="2011" name="Nature">
        <title>Genome sequence and analysis of the tuber crop potato.</title>
        <authorList>
            <consortium name="The Potato Genome Sequencing Consortium"/>
        </authorList>
    </citation>
    <scope>NUCLEOTIDE SEQUENCE [LARGE SCALE GENOMIC DNA]</scope>
    <source>
        <strain evidence="2">cv. DM1-3 516 R44</strain>
    </source>
</reference>
<keyword evidence="2" id="KW-1185">Reference proteome</keyword>
<organism evidence="1 2">
    <name type="scientific">Solanum tuberosum</name>
    <name type="common">Potato</name>
    <dbReference type="NCBI Taxonomy" id="4113"/>
    <lineage>
        <taxon>Eukaryota</taxon>
        <taxon>Viridiplantae</taxon>
        <taxon>Streptophyta</taxon>
        <taxon>Embryophyta</taxon>
        <taxon>Tracheophyta</taxon>
        <taxon>Spermatophyta</taxon>
        <taxon>Magnoliopsida</taxon>
        <taxon>eudicotyledons</taxon>
        <taxon>Gunneridae</taxon>
        <taxon>Pentapetalae</taxon>
        <taxon>asterids</taxon>
        <taxon>lamiids</taxon>
        <taxon>Solanales</taxon>
        <taxon>Solanaceae</taxon>
        <taxon>Solanoideae</taxon>
        <taxon>Solaneae</taxon>
        <taxon>Solanum</taxon>
    </lineage>
</organism>
<dbReference type="OMA" id="AIKCHAF"/>